<sequence>MDYLTRWRMTLAADRLENSGDPVAAIAFSLGYESESSFSAAFKRVMGCSPRQYGRKKIAFHLRPGRSNAGPADCYGRELSDGPAGIRPTVTNRPRRTV</sequence>
<dbReference type="SMART" id="SM00342">
    <property type="entry name" value="HTH_ARAC"/>
    <property type="match status" value="1"/>
</dbReference>
<comment type="caution">
    <text evidence="6">The sequence shown here is derived from an EMBL/GenBank/DDBJ whole genome shotgun (WGS) entry which is preliminary data.</text>
</comment>
<proteinExistence type="predicted"/>
<dbReference type="Proteomes" id="UP000429484">
    <property type="component" value="Unassembled WGS sequence"/>
</dbReference>
<evidence type="ECO:0000313" key="6">
    <source>
        <dbReference type="EMBL" id="MQW31660.1"/>
    </source>
</evidence>
<name>A0AAW9THS1_RHIML</name>
<evidence type="ECO:0000313" key="7">
    <source>
        <dbReference type="Proteomes" id="UP000429484"/>
    </source>
</evidence>
<dbReference type="InterPro" id="IPR020449">
    <property type="entry name" value="Tscrpt_reg_AraC-type_HTH"/>
</dbReference>
<dbReference type="PROSITE" id="PS00041">
    <property type="entry name" value="HTH_ARAC_FAMILY_1"/>
    <property type="match status" value="1"/>
</dbReference>
<gene>
    <name evidence="6" type="ORF">GHK53_01970</name>
</gene>
<evidence type="ECO:0000256" key="1">
    <source>
        <dbReference type="ARBA" id="ARBA00023015"/>
    </source>
</evidence>
<dbReference type="Pfam" id="PF12833">
    <property type="entry name" value="HTH_18"/>
    <property type="match status" value="1"/>
</dbReference>
<evidence type="ECO:0000256" key="3">
    <source>
        <dbReference type="ARBA" id="ARBA00023163"/>
    </source>
</evidence>
<dbReference type="Gene3D" id="1.10.10.60">
    <property type="entry name" value="Homeodomain-like"/>
    <property type="match status" value="1"/>
</dbReference>
<dbReference type="PANTHER" id="PTHR43280:SF11">
    <property type="entry name" value="RCS-SPECIFIC HTH-TYPE TRANSCRIPTIONAL ACTIVATOR RCLR"/>
    <property type="match status" value="1"/>
</dbReference>
<dbReference type="SUPFAM" id="SSF46689">
    <property type="entry name" value="Homeodomain-like"/>
    <property type="match status" value="1"/>
</dbReference>
<feature type="region of interest" description="Disordered" evidence="4">
    <location>
        <begin position="71"/>
        <end position="98"/>
    </location>
</feature>
<protein>
    <submittedName>
        <fullName evidence="6">Helix-turn-helix domain-containing protein</fullName>
    </submittedName>
</protein>
<evidence type="ECO:0000259" key="5">
    <source>
        <dbReference type="PROSITE" id="PS01124"/>
    </source>
</evidence>
<dbReference type="InterPro" id="IPR018062">
    <property type="entry name" value="HTH_AraC-typ_CS"/>
</dbReference>
<feature type="domain" description="HTH araC/xylS-type" evidence="5">
    <location>
        <begin position="1"/>
        <end position="56"/>
    </location>
</feature>
<dbReference type="GO" id="GO:0003700">
    <property type="term" value="F:DNA-binding transcription factor activity"/>
    <property type="evidence" value="ECO:0007669"/>
    <property type="project" value="InterPro"/>
</dbReference>
<organism evidence="6 7">
    <name type="scientific">Rhizobium meliloti</name>
    <name type="common">Ensifer meliloti</name>
    <name type="synonym">Sinorhizobium meliloti</name>
    <dbReference type="NCBI Taxonomy" id="382"/>
    <lineage>
        <taxon>Bacteria</taxon>
        <taxon>Pseudomonadati</taxon>
        <taxon>Pseudomonadota</taxon>
        <taxon>Alphaproteobacteria</taxon>
        <taxon>Hyphomicrobiales</taxon>
        <taxon>Rhizobiaceae</taxon>
        <taxon>Sinorhizobium/Ensifer group</taxon>
        <taxon>Sinorhizobium</taxon>
    </lineage>
</organism>
<dbReference type="InterPro" id="IPR009057">
    <property type="entry name" value="Homeodomain-like_sf"/>
</dbReference>
<keyword evidence="2" id="KW-0238">DNA-binding</keyword>
<dbReference type="EMBL" id="WISR01000022">
    <property type="protein sequence ID" value="MQW31660.1"/>
    <property type="molecule type" value="Genomic_DNA"/>
</dbReference>
<keyword evidence="1" id="KW-0805">Transcription regulation</keyword>
<reference evidence="6 7" key="1">
    <citation type="journal article" date="2013" name="Genome Biol.">
        <title>Comparative genomics of the core and accessory genomes of 48 Sinorhizobium strains comprising five genospecies.</title>
        <authorList>
            <person name="Sugawara M."/>
            <person name="Epstein B."/>
            <person name="Badgley B.D."/>
            <person name="Unno T."/>
            <person name="Xu L."/>
            <person name="Reese J."/>
            <person name="Gyaneshwar P."/>
            <person name="Denny R."/>
            <person name="Mudge J."/>
            <person name="Bharti A.K."/>
            <person name="Farmer A.D."/>
            <person name="May G.D."/>
            <person name="Woodward J.E."/>
            <person name="Medigue C."/>
            <person name="Vallenet D."/>
            <person name="Lajus A."/>
            <person name="Rouy Z."/>
            <person name="Martinez-Vaz B."/>
            <person name="Tiffin P."/>
            <person name="Young N.D."/>
            <person name="Sadowsky M.J."/>
        </authorList>
    </citation>
    <scope>NUCLEOTIDE SEQUENCE [LARGE SCALE GENOMIC DNA]</scope>
    <source>
        <strain evidence="6 7">N6B1</strain>
    </source>
</reference>
<dbReference type="PROSITE" id="PS01124">
    <property type="entry name" value="HTH_ARAC_FAMILY_2"/>
    <property type="match status" value="1"/>
</dbReference>
<dbReference type="PRINTS" id="PR00032">
    <property type="entry name" value="HTHARAC"/>
</dbReference>
<dbReference type="InterPro" id="IPR018060">
    <property type="entry name" value="HTH_AraC"/>
</dbReference>
<evidence type="ECO:0000256" key="2">
    <source>
        <dbReference type="ARBA" id="ARBA00023125"/>
    </source>
</evidence>
<evidence type="ECO:0000256" key="4">
    <source>
        <dbReference type="SAM" id="MobiDB-lite"/>
    </source>
</evidence>
<keyword evidence="3" id="KW-0804">Transcription</keyword>
<dbReference type="AlphaFoldDB" id="A0AAW9THS1"/>
<dbReference type="GO" id="GO:0043565">
    <property type="term" value="F:sequence-specific DNA binding"/>
    <property type="evidence" value="ECO:0007669"/>
    <property type="project" value="InterPro"/>
</dbReference>
<dbReference type="PANTHER" id="PTHR43280">
    <property type="entry name" value="ARAC-FAMILY TRANSCRIPTIONAL REGULATOR"/>
    <property type="match status" value="1"/>
</dbReference>
<accession>A0AAW9THS1</accession>